<evidence type="ECO:0000256" key="1">
    <source>
        <dbReference type="SAM" id="SignalP"/>
    </source>
</evidence>
<gene>
    <name evidence="2" type="ORF">F441_06946</name>
</gene>
<dbReference type="Gene3D" id="1.10.510.10">
    <property type="entry name" value="Transferase(Phosphotransferase) domain 1"/>
    <property type="match status" value="1"/>
</dbReference>
<sequence length="164" mass="17563">MAGLAGAANIALVCAGVLVSGGSVSSVPTTPGRASPPLQRDLAFLESSETGSTEPFPTDGLLEHHSYSRVRDTPEVMMADHYDEEADIFSFGVMLSELDLHSLPYSHARIDPNTGRKALDAVILQKVATGALQMSFSSSCLASVVELAESALRWTRHAVHQLRW</sequence>
<proteinExistence type="predicted"/>
<feature type="signal peptide" evidence="1">
    <location>
        <begin position="1"/>
        <end position="26"/>
    </location>
</feature>
<protein>
    <recommendedName>
        <fullName evidence="4">Protein kinase domain-containing protein</fullName>
    </recommendedName>
</protein>
<dbReference type="SUPFAM" id="SSF56112">
    <property type="entry name" value="Protein kinase-like (PK-like)"/>
    <property type="match status" value="1"/>
</dbReference>
<evidence type="ECO:0000313" key="3">
    <source>
        <dbReference type="Proteomes" id="UP000018958"/>
    </source>
</evidence>
<organism evidence="2 3">
    <name type="scientific">Phytophthora nicotianae CJ01A1</name>
    <dbReference type="NCBI Taxonomy" id="1317063"/>
    <lineage>
        <taxon>Eukaryota</taxon>
        <taxon>Sar</taxon>
        <taxon>Stramenopiles</taxon>
        <taxon>Oomycota</taxon>
        <taxon>Peronosporomycetes</taxon>
        <taxon>Peronosporales</taxon>
        <taxon>Peronosporaceae</taxon>
        <taxon>Phytophthora</taxon>
    </lineage>
</organism>
<evidence type="ECO:0008006" key="4">
    <source>
        <dbReference type="Google" id="ProtNLM"/>
    </source>
</evidence>
<dbReference type="InterPro" id="IPR011009">
    <property type="entry name" value="Kinase-like_dom_sf"/>
</dbReference>
<dbReference type="AlphaFoldDB" id="W2X8R7"/>
<keyword evidence="1" id="KW-0732">Signal</keyword>
<dbReference type="Proteomes" id="UP000018958">
    <property type="component" value="Unassembled WGS sequence"/>
</dbReference>
<comment type="caution">
    <text evidence="2">The sequence shown here is derived from an EMBL/GenBank/DDBJ whole genome shotgun (WGS) entry which is preliminary data.</text>
</comment>
<reference evidence="2 3" key="1">
    <citation type="submission" date="2013-11" db="EMBL/GenBank/DDBJ databases">
        <title>The Genome Sequence of Phytophthora parasitica CJ01A1.</title>
        <authorList>
            <consortium name="The Broad Institute Genomics Platform"/>
            <person name="Russ C."/>
            <person name="Tyler B."/>
            <person name="Panabieres F."/>
            <person name="Shan W."/>
            <person name="Tripathy S."/>
            <person name="Grunwald N."/>
            <person name="Machado M."/>
            <person name="Johnson C.S."/>
            <person name="Walker B."/>
            <person name="Young S.K."/>
            <person name="Zeng Q."/>
            <person name="Gargeya S."/>
            <person name="Fitzgerald M."/>
            <person name="Haas B."/>
            <person name="Abouelleil A."/>
            <person name="Allen A.W."/>
            <person name="Alvarado L."/>
            <person name="Arachchi H.M."/>
            <person name="Berlin A.M."/>
            <person name="Chapman S.B."/>
            <person name="Gainer-Dewar J."/>
            <person name="Goldberg J."/>
            <person name="Griggs A."/>
            <person name="Gujja S."/>
            <person name="Hansen M."/>
            <person name="Howarth C."/>
            <person name="Imamovic A."/>
            <person name="Ireland A."/>
            <person name="Larimer J."/>
            <person name="McCowan C."/>
            <person name="Murphy C."/>
            <person name="Pearson M."/>
            <person name="Poon T.W."/>
            <person name="Priest M."/>
            <person name="Roberts A."/>
            <person name="Saif S."/>
            <person name="Shea T."/>
            <person name="Sisk P."/>
            <person name="Sykes S."/>
            <person name="Wortman J."/>
            <person name="Nusbaum C."/>
            <person name="Birren B."/>
        </authorList>
    </citation>
    <scope>NUCLEOTIDE SEQUENCE [LARGE SCALE GENOMIC DNA]</scope>
    <source>
        <strain evidence="2 3">CJ01A1</strain>
    </source>
</reference>
<evidence type="ECO:0000313" key="2">
    <source>
        <dbReference type="EMBL" id="ETP18917.1"/>
    </source>
</evidence>
<name>W2X8R7_PHYNI</name>
<accession>W2X8R7</accession>
<dbReference type="EMBL" id="ANIX01001373">
    <property type="protein sequence ID" value="ETP18917.1"/>
    <property type="molecule type" value="Genomic_DNA"/>
</dbReference>
<feature type="chain" id="PRO_5004828060" description="Protein kinase domain-containing protein" evidence="1">
    <location>
        <begin position="27"/>
        <end position="164"/>
    </location>
</feature>